<evidence type="ECO:0000313" key="2">
    <source>
        <dbReference type="Proteomes" id="UP001366503"/>
    </source>
</evidence>
<dbReference type="EMBL" id="JAPYKO010000007">
    <property type="protein sequence ID" value="MEI9402965.1"/>
    <property type="molecule type" value="Genomic_DNA"/>
</dbReference>
<proteinExistence type="predicted"/>
<reference evidence="1 2" key="1">
    <citation type="submission" date="2022-12" db="EMBL/GenBank/DDBJ databases">
        <authorList>
            <person name="Muema E."/>
        </authorList>
    </citation>
    <scope>NUCLEOTIDE SEQUENCE [LARGE SCALE GENOMIC DNA]</scope>
    <source>
        <strain evidence="2">1330</strain>
    </source>
</reference>
<accession>A0ABU8KBA3</accession>
<evidence type="ECO:0000313" key="1">
    <source>
        <dbReference type="EMBL" id="MEI9402965.1"/>
    </source>
</evidence>
<sequence length="67" mass="7311">MAAMLHQIFPSQSIFRETFGRLDRRQSGRHMAGFFLATLGDLAGLHKEQSGFLFSDAVLPGGKAANC</sequence>
<gene>
    <name evidence="1" type="ORF">O7A05_12450</name>
</gene>
<organism evidence="1 2">
    <name type="scientific">Mesorhizobium argentiipisi</name>
    <dbReference type="NCBI Taxonomy" id="3015175"/>
    <lineage>
        <taxon>Bacteria</taxon>
        <taxon>Pseudomonadati</taxon>
        <taxon>Pseudomonadota</taxon>
        <taxon>Alphaproteobacteria</taxon>
        <taxon>Hyphomicrobiales</taxon>
        <taxon>Phyllobacteriaceae</taxon>
        <taxon>Mesorhizobium</taxon>
    </lineage>
</organism>
<keyword evidence="2" id="KW-1185">Reference proteome</keyword>
<dbReference type="RefSeq" id="WP_337093393.1">
    <property type="nucleotide sequence ID" value="NZ_JAPYKO010000007.1"/>
</dbReference>
<comment type="caution">
    <text evidence="1">The sequence shown here is derived from an EMBL/GenBank/DDBJ whole genome shotgun (WGS) entry which is preliminary data.</text>
</comment>
<protein>
    <recommendedName>
        <fullName evidence="3">Transposase</fullName>
    </recommendedName>
</protein>
<dbReference type="Proteomes" id="UP001366503">
    <property type="component" value="Unassembled WGS sequence"/>
</dbReference>
<evidence type="ECO:0008006" key="3">
    <source>
        <dbReference type="Google" id="ProtNLM"/>
    </source>
</evidence>
<name>A0ABU8KBA3_9HYPH</name>